<evidence type="ECO:0000256" key="2">
    <source>
        <dbReference type="SAM" id="SignalP"/>
    </source>
</evidence>
<evidence type="ECO:0000313" key="3">
    <source>
        <dbReference type="EMBL" id="OUP70687.1"/>
    </source>
</evidence>
<feature type="transmembrane region" description="Helical" evidence="1">
    <location>
        <begin position="97"/>
        <end position="125"/>
    </location>
</feature>
<keyword evidence="2" id="KW-0732">Signal</keyword>
<comment type="caution">
    <text evidence="3">The sequence shown here is derived from an EMBL/GenBank/DDBJ whole genome shotgun (WGS) entry which is preliminary data.</text>
</comment>
<dbReference type="EMBL" id="NFKP01000003">
    <property type="protein sequence ID" value="OUP70687.1"/>
    <property type="molecule type" value="Genomic_DNA"/>
</dbReference>
<keyword evidence="1" id="KW-0812">Transmembrane</keyword>
<reference evidence="4" key="1">
    <citation type="submission" date="2017-04" db="EMBL/GenBank/DDBJ databases">
        <title>Function of individual gut microbiota members based on whole genome sequencing of pure cultures obtained from chicken caecum.</title>
        <authorList>
            <person name="Medvecky M."/>
            <person name="Cejkova D."/>
            <person name="Polansky O."/>
            <person name="Karasova D."/>
            <person name="Kubasova T."/>
            <person name="Cizek A."/>
            <person name="Rychlik I."/>
        </authorList>
    </citation>
    <scope>NUCLEOTIDE SEQUENCE [LARGE SCALE GENOMIC DNA]</scope>
    <source>
        <strain evidence="4">An175</strain>
    </source>
</reference>
<feature type="chain" id="PRO_5012757132" evidence="2">
    <location>
        <begin position="24"/>
        <end position="224"/>
    </location>
</feature>
<feature type="signal peptide" evidence="2">
    <location>
        <begin position="1"/>
        <end position="23"/>
    </location>
</feature>
<evidence type="ECO:0000313" key="4">
    <source>
        <dbReference type="Proteomes" id="UP000196386"/>
    </source>
</evidence>
<evidence type="ECO:0000256" key="1">
    <source>
        <dbReference type="SAM" id="Phobius"/>
    </source>
</evidence>
<protein>
    <submittedName>
        <fullName evidence="3">Uncharacterized protein</fullName>
    </submittedName>
</protein>
<keyword evidence="1" id="KW-1133">Transmembrane helix</keyword>
<accession>A0A1Y4N512</accession>
<dbReference type="AlphaFoldDB" id="A0A1Y4N512"/>
<dbReference type="Proteomes" id="UP000196386">
    <property type="component" value="Unassembled WGS sequence"/>
</dbReference>
<proteinExistence type="predicted"/>
<name>A0A1Y4N512_9FIRM</name>
<feature type="transmembrane region" description="Helical" evidence="1">
    <location>
        <begin position="173"/>
        <end position="199"/>
    </location>
</feature>
<dbReference type="RefSeq" id="WP_087299888.1">
    <property type="nucleotide sequence ID" value="NZ_NFKP01000003.1"/>
</dbReference>
<organism evidence="3 4">
    <name type="scientific">Anaerotruncus colihominis</name>
    <dbReference type="NCBI Taxonomy" id="169435"/>
    <lineage>
        <taxon>Bacteria</taxon>
        <taxon>Bacillati</taxon>
        <taxon>Bacillota</taxon>
        <taxon>Clostridia</taxon>
        <taxon>Eubacteriales</taxon>
        <taxon>Oscillospiraceae</taxon>
        <taxon>Anaerotruncus</taxon>
    </lineage>
</organism>
<keyword evidence="1" id="KW-0472">Membrane</keyword>
<gene>
    <name evidence="3" type="ORF">B5F11_04380</name>
</gene>
<sequence length="224" mass="24202">MKKLVCLMLAVIMSLMFGVVAFADEGITIPIEDDDDEVIYVPSNSGSAETGDNGFELPEQVGDIINGEDHTTDLFGLDKFKPAEADTSWITPVINGVAWVTSALCGLYFAFTLLKLLIDFCCLIMPPIGRGLNNMKLGWIYSDTCAALLGLPAQEGQTLPTIDPMPSNKSGKILYWLKESLVVAVLGGVILVTIATGLLPDLISMAINAFVNAIQYARDWIRAL</sequence>